<proteinExistence type="predicted"/>
<evidence type="ECO:0000313" key="3">
    <source>
        <dbReference type="Proteomes" id="UP000019494"/>
    </source>
</evidence>
<dbReference type="EMBL" id="AWQS01000353">
    <property type="protein sequence ID" value="EWT04035.1"/>
    <property type="molecule type" value="Genomic_DNA"/>
</dbReference>
<gene>
    <name evidence="2" type="ORF">N864_06720</name>
</gene>
<evidence type="ECO:0000256" key="1">
    <source>
        <dbReference type="SAM" id="Phobius"/>
    </source>
</evidence>
<sequence>MGARFWKLILLRATWFLLAGVCLVLGLLIAAQYVAGGESGTNYPATVTAKAPIAGAGPGEALCRVTVDPAGAPEESDAPTRIRSTTACGSLPAVGAPVQLTWTSDGRTLVAGDVTPLSQRTPLWVAGILGVALLAFLALFVRTSRAFKAALEEADEPGAPGEPGGKAAS</sequence>
<accession>W9GDB8</accession>
<keyword evidence="1" id="KW-1133">Transmembrane helix</keyword>
<feature type="transmembrane region" description="Helical" evidence="1">
    <location>
        <begin position="123"/>
        <end position="141"/>
    </location>
</feature>
<reference evidence="3" key="1">
    <citation type="submission" date="2013-08" db="EMBL/GenBank/DDBJ databases">
        <title>Intrasporangium oryzae NRRL B-24470.</title>
        <authorList>
            <person name="Liu H."/>
            <person name="Wang G."/>
        </authorList>
    </citation>
    <scope>NUCLEOTIDE SEQUENCE [LARGE SCALE GENOMIC DNA]</scope>
    <source>
        <strain evidence="3">Q5-1</strain>
    </source>
</reference>
<name>W9GDB8_9MICO</name>
<dbReference type="Proteomes" id="UP000019494">
    <property type="component" value="Unassembled WGS sequence"/>
</dbReference>
<dbReference type="AlphaFoldDB" id="W9GDB8"/>
<keyword evidence="3" id="KW-1185">Reference proteome</keyword>
<protein>
    <submittedName>
        <fullName evidence="2">Uncharacterized protein</fullName>
    </submittedName>
</protein>
<dbReference type="RefSeq" id="WP_034721905.1">
    <property type="nucleotide sequence ID" value="NZ_AWQS01000353.1"/>
</dbReference>
<organism evidence="2 3">
    <name type="scientific">Intrasporangium chromatireducens Q5-1</name>
    <dbReference type="NCBI Taxonomy" id="584657"/>
    <lineage>
        <taxon>Bacteria</taxon>
        <taxon>Bacillati</taxon>
        <taxon>Actinomycetota</taxon>
        <taxon>Actinomycetes</taxon>
        <taxon>Micrococcales</taxon>
        <taxon>Intrasporangiaceae</taxon>
        <taxon>Intrasporangium</taxon>
    </lineage>
</organism>
<keyword evidence="1" id="KW-0812">Transmembrane</keyword>
<comment type="caution">
    <text evidence="2">The sequence shown here is derived from an EMBL/GenBank/DDBJ whole genome shotgun (WGS) entry which is preliminary data.</text>
</comment>
<evidence type="ECO:0000313" key="2">
    <source>
        <dbReference type="EMBL" id="EWT04035.1"/>
    </source>
</evidence>
<keyword evidence="1" id="KW-0472">Membrane</keyword>